<protein>
    <submittedName>
        <fullName evidence="1">Uncharacterized protein</fullName>
    </submittedName>
</protein>
<accession>A0A6G8FGA4</accession>
<dbReference type="Proteomes" id="UP000501387">
    <property type="component" value="Chromosome"/>
</dbReference>
<dbReference type="AlphaFoldDB" id="A0A6G8FGA4"/>
<dbReference type="RefSeq" id="WP_166321607.1">
    <property type="nucleotide sequence ID" value="NZ_CP049934.1"/>
</dbReference>
<gene>
    <name evidence="1" type="ORF">G7067_02135</name>
</gene>
<dbReference type="KEGG" id="lins:G7067_02135"/>
<proteinExistence type="predicted"/>
<evidence type="ECO:0000313" key="1">
    <source>
        <dbReference type="EMBL" id="QIM15480.1"/>
    </source>
</evidence>
<sequence>MACESSAADSVWRALVVPSEARANAWVRDVRAGDAAATDMLEGIRRDPENFEFTRRLIELVAGTEDAFASALGLREMAQDVPPRCPCGIAWPSGRAASLRSGCPGR</sequence>
<organism evidence="1 2">
    <name type="scientific">Leucobacter insecticola</name>
    <dbReference type="NCBI Taxonomy" id="2714934"/>
    <lineage>
        <taxon>Bacteria</taxon>
        <taxon>Bacillati</taxon>
        <taxon>Actinomycetota</taxon>
        <taxon>Actinomycetes</taxon>
        <taxon>Micrococcales</taxon>
        <taxon>Microbacteriaceae</taxon>
        <taxon>Leucobacter</taxon>
    </lineage>
</organism>
<name>A0A6G8FGA4_9MICO</name>
<keyword evidence="2" id="KW-1185">Reference proteome</keyword>
<evidence type="ECO:0000313" key="2">
    <source>
        <dbReference type="Proteomes" id="UP000501387"/>
    </source>
</evidence>
<dbReference type="EMBL" id="CP049934">
    <property type="protein sequence ID" value="QIM15480.1"/>
    <property type="molecule type" value="Genomic_DNA"/>
</dbReference>
<reference evidence="1 2" key="1">
    <citation type="submission" date="2020-03" db="EMBL/GenBank/DDBJ databases">
        <title>Leucobacter sp. nov., isolated from beetles.</title>
        <authorList>
            <person name="Hyun D.-W."/>
            <person name="Bae J.-W."/>
        </authorList>
    </citation>
    <scope>NUCLEOTIDE SEQUENCE [LARGE SCALE GENOMIC DNA]</scope>
    <source>
        <strain evidence="1 2">HDW9B</strain>
    </source>
</reference>